<keyword evidence="2" id="KW-1185">Reference proteome</keyword>
<organism evidence="1 2">
    <name type="scientific">Sphaeroforma arctica JP610</name>
    <dbReference type="NCBI Taxonomy" id="667725"/>
    <lineage>
        <taxon>Eukaryota</taxon>
        <taxon>Ichthyosporea</taxon>
        <taxon>Ichthyophonida</taxon>
        <taxon>Sphaeroforma</taxon>
    </lineage>
</organism>
<proteinExistence type="predicted"/>
<sequence>MTMTNARRVSVKVWAPIAILFIIIATSKITTAVNARWYTSCVDNIEIITDHSAENTSKPPEDNVGTSTAATAPVISVSVSESTKQQTAQSDGLEMSKPNGCVFDKCEHDAFIYMLVPFRNRGQNLKRLAFTLTTDAVQARWSSLDCICLAVGNYDDEVTGMSASEALLEWKGSQNIVSLSGNFSRAGSLQSLLTDENKLITTAEDESLLFIVDTDMAMFPGFLDDLVTSTKPRLGYVPICYSVNDSKNWREGVWRDGGAGMFAAYASDLRRVLNNKFPGANKLTHGEEDWMIQHELRHNSVDYLNTTRHCSPGLWHLPHPHVSDWTATVDGMSAGPTVEGNGPYSDEAVAKLVAQIYVEKVFFNLPLSAPCRRLASQGTNWLGKYVQPRKNHNRRSRR</sequence>
<dbReference type="GO" id="GO:0008376">
    <property type="term" value="F:acetylgalactosaminyltransferase activity"/>
    <property type="evidence" value="ECO:0007669"/>
    <property type="project" value="TreeGrafter"/>
</dbReference>
<evidence type="ECO:0000313" key="2">
    <source>
        <dbReference type="Proteomes" id="UP000054560"/>
    </source>
</evidence>
<dbReference type="EMBL" id="KQ242435">
    <property type="protein sequence ID" value="KNC78726.1"/>
    <property type="molecule type" value="Genomic_DNA"/>
</dbReference>
<dbReference type="RefSeq" id="XP_014152628.1">
    <property type="nucleotide sequence ID" value="XM_014297153.1"/>
</dbReference>
<accession>A0A0L0FQB3</accession>
<dbReference type="OrthoDB" id="431432at2759"/>
<evidence type="ECO:0008006" key="3">
    <source>
        <dbReference type="Google" id="ProtNLM"/>
    </source>
</evidence>
<dbReference type="GeneID" id="25909353"/>
<dbReference type="PANTHER" id="PTHR12369:SF11">
    <property type="entry name" value="HEXOSYLTRANSFERASE"/>
    <property type="match status" value="1"/>
</dbReference>
<protein>
    <recommendedName>
        <fullName evidence="3">Hexosyltransferase</fullName>
    </recommendedName>
</protein>
<dbReference type="InterPro" id="IPR051227">
    <property type="entry name" value="CS_glycosyltransferase"/>
</dbReference>
<evidence type="ECO:0000313" key="1">
    <source>
        <dbReference type="EMBL" id="KNC78726.1"/>
    </source>
</evidence>
<name>A0A0L0FQB3_9EUKA</name>
<dbReference type="PANTHER" id="PTHR12369">
    <property type="entry name" value="CHONDROITIN SYNTHASE"/>
    <property type="match status" value="1"/>
</dbReference>
<reference evidence="1 2" key="1">
    <citation type="submission" date="2011-02" db="EMBL/GenBank/DDBJ databases">
        <title>The Genome Sequence of Sphaeroforma arctica JP610.</title>
        <authorList>
            <consortium name="The Broad Institute Genome Sequencing Platform"/>
            <person name="Russ C."/>
            <person name="Cuomo C."/>
            <person name="Young S.K."/>
            <person name="Zeng Q."/>
            <person name="Gargeya S."/>
            <person name="Alvarado L."/>
            <person name="Berlin A."/>
            <person name="Chapman S.B."/>
            <person name="Chen Z."/>
            <person name="Freedman E."/>
            <person name="Gellesch M."/>
            <person name="Goldberg J."/>
            <person name="Griggs A."/>
            <person name="Gujja S."/>
            <person name="Heilman E."/>
            <person name="Heiman D."/>
            <person name="Howarth C."/>
            <person name="Mehta T."/>
            <person name="Neiman D."/>
            <person name="Pearson M."/>
            <person name="Roberts A."/>
            <person name="Saif S."/>
            <person name="Shea T."/>
            <person name="Shenoy N."/>
            <person name="Sisk P."/>
            <person name="Stolte C."/>
            <person name="Sykes S."/>
            <person name="White J."/>
            <person name="Yandava C."/>
            <person name="Burger G."/>
            <person name="Gray M.W."/>
            <person name="Holland P.W.H."/>
            <person name="King N."/>
            <person name="Lang F.B.F."/>
            <person name="Roger A.J."/>
            <person name="Ruiz-Trillo I."/>
            <person name="Haas B."/>
            <person name="Nusbaum C."/>
            <person name="Birren B."/>
        </authorList>
    </citation>
    <scope>NUCLEOTIDE SEQUENCE [LARGE SCALE GENOMIC DNA]</scope>
    <source>
        <strain evidence="1 2">JP610</strain>
    </source>
</reference>
<dbReference type="Proteomes" id="UP000054560">
    <property type="component" value="Unassembled WGS sequence"/>
</dbReference>
<gene>
    <name evidence="1" type="ORF">SARC_08849</name>
</gene>
<dbReference type="AlphaFoldDB" id="A0A0L0FQB3"/>